<dbReference type="GO" id="GO:0006044">
    <property type="term" value="P:N-acetylglucosamine metabolic process"/>
    <property type="evidence" value="ECO:0007669"/>
    <property type="project" value="TreeGrafter"/>
</dbReference>
<reference evidence="2" key="1">
    <citation type="submission" date="2023-11" db="EMBL/GenBank/DDBJ databases">
        <authorList>
            <person name="Alioto T."/>
            <person name="Alioto T."/>
            <person name="Gomez Garrido J."/>
        </authorList>
    </citation>
    <scope>NUCLEOTIDE SEQUENCE</scope>
</reference>
<dbReference type="PANTHER" id="PTHR35020">
    <property type="entry name" value="N-ACETYLGLUCOSAMINE-INDUCED PROTEIN 1"/>
    <property type="match status" value="1"/>
</dbReference>
<proteinExistence type="predicted"/>
<keyword evidence="3" id="KW-1185">Reference proteome</keyword>
<feature type="region of interest" description="Disordered" evidence="1">
    <location>
        <begin position="1"/>
        <end position="21"/>
    </location>
</feature>
<dbReference type="AlphaFoldDB" id="A0AAI8Z8K0"/>
<dbReference type="Pfam" id="PF12239">
    <property type="entry name" value="DUF3605"/>
    <property type="match status" value="1"/>
</dbReference>
<sequence>MPSLINSPGKATRELGEKHRDKGTVIADGTQLVTRLELDDDAEAKCKDFWNVNVPASEQTKDCPDFLKYALENEKDREILSTPDDQYRRQRWPEVQQLIRDNRLDLFTRVPSELRLYRQYCAKLIQDYGSIMKFVVQERLHWEHMASSSAPFSDPSEYKILYNDWPYGVDERIVHLVVWTKFELPADPRSELGDMSPETRQLVNDWVNETFTSKCGQENVIWFKNWAGLKSIHAVEHFHVMLFNPDMDFVREITNDDVPLFLKVKRAKVVPR</sequence>
<dbReference type="EMBL" id="CAVMBE010000114">
    <property type="protein sequence ID" value="CAK4034361.1"/>
    <property type="molecule type" value="Genomic_DNA"/>
</dbReference>
<dbReference type="Proteomes" id="UP001296104">
    <property type="component" value="Unassembled WGS sequence"/>
</dbReference>
<evidence type="ECO:0000256" key="1">
    <source>
        <dbReference type="SAM" id="MobiDB-lite"/>
    </source>
</evidence>
<evidence type="ECO:0000313" key="2">
    <source>
        <dbReference type="EMBL" id="CAK4034361.1"/>
    </source>
</evidence>
<protein>
    <recommendedName>
        <fullName evidence="4">N-acetylglucosamine-induced protein 1</fullName>
    </recommendedName>
</protein>
<dbReference type="PANTHER" id="PTHR35020:SF4">
    <property type="entry name" value="N-ACETYLGLUCOSAMINE-INDUCED PROTEIN 1"/>
    <property type="match status" value="1"/>
</dbReference>
<accession>A0AAI8Z8K0</accession>
<comment type="caution">
    <text evidence="2">The sequence shown here is derived from an EMBL/GenBank/DDBJ whole genome shotgun (WGS) entry which is preliminary data.</text>
</comment>
<dbReference type="GO" id="GO:0005737">
    <property type="term" value="C:cytoplasm"/>
    <property type="evidence" value="ECO:0007669"/>
    <property type="project" value="TreeGrafter"/>
</dbReference>
<feature type="compositionally biased region" description="Basic and acidic residues" evidence="1">
    <location>
        <begin position="11"/>
        <end position="21"/>
    </location>
</feature>
<evidence type="ECO:0008006" key="4">
    <source>
        <dbReference type="Google" id="ProtNLM"/>
    </source>
</evidence>
<dbReference type="InterPro" id="IPR022036">
    <property type="entry name" value="DUF3605"/>
</dbReference>
<name>A0AAI8Z8K0_9PEZI</name>
<organism evidence="2 3">
    <name type="scientific">Lecanosticta acicola</name>
    <dbReference type="NCBI Taxonomy" id="111012"/>
    <lineage>
        <taxon>Eukaryota</taxon>
        <taxon>Fungi</taxon>
        <taxon>Dikarya</taxon>
        <taxon>Ascomycota</taxon>
        <taxon>Pezizomycotina</taxon>
        <taxon>Dothideomycetes</taxon>
        <taxon>Dothideomycetidae</taxon>
        <taxon>Mycosphaerellales</taxon>
        <taxon>Mycosphaerellaceae</taxon>
        <taxon>Lecanosticta</taxon>
    </lineage>
</organism>
<gene>
    <name evidence="2" type="ORF">LECACI_7A009519</name>
</gene>
<evidence type="ECO:0000313" key="3">
    <source>
        <dbReference type="Proteomes" id="UP001296104"/>
    </source>
</evidence>